<name>A0ABN0WYM4_9ACTN</name>
<organism evidence="2 3">
    <name type="scientific">Actinoallomurus spadix</name>
    <dbReference type="NCBI Taxonomy" id="79912"/>
    <lineage>
        <taxon>Bacteria</taxon>
        <taxon>Bacillati</taxon>
        <taxon>Actinomycetota</taxon>
        <taxon>Actinomycetes</taxon>
        <taxon>Streptosporangiales</taxon>
        <taxon>Thermomonosporaceae</taxon>
        <taxon>Actinoallomurus</taxon>
    </lineage>
</organism>
<dbReference type="EMBL" id="BAAABM010000041">
    <property type="protein sequence ID" value="GAA0350538.1"/>
    <property type="molecule type" value="Genomic_DNA"/>
</dbReference>
<keyword evidence="3" id="KW-1185">Reference proteome</keyword>
<proteinExistence type="predicted"/>
<gene>
    <name evidence="2" type="ORF">GCM10010151_45310</name>
</gene>
<dbReference type="Proteomes" id="UP001501822">
    <property type="component" value="Unassembled WGS sequence"/>
</dbReference>
<protein>
    <recommendedName>
        <fullName evidence="4">PE-PGRS family protein</fullName>
    </recommendedName>
</protein>
<dbReference type="Pfam" id="PF19379">
    <property type="entry name" value="DUF5954"/>
    <property type="match status" value="1"/>
</dbReference>
<evidence type="ECO:0000256" key="1">
    <source>
        <dbReference type="SAM" id="MobiDB-lite"/>
    </source>
</evidence>
<evidence type="ECO:0008006" key="4">
    <source>
        <dbReference type="Google" id="ProtNLM"/>
    </source>
</evidence>
<reference evidence="2 3" key="1">
    <citation type="journal article" date="2019" name="Int. J. Syst. Evol. Microbiol.">
        <title>The Global Catalogue of Microorganisms (GCM) 10K type strain sequencing project: providing services to taxonomists for standard genome sequencing and annotation.</title>
        <authorList>
            <consortium name="The Broad Institute Genomics Platform"/>
            <consortium name="The Broad Institute Genome Sequencing Center for Infectious Disease"/>
            <person name="Wu L."/>
            <person name="Ma J."/>
        </authorList>
    </citation>
    <scope>NUCLEOTIDE SEQUENCE [LARGE SCALE GENOMIC DNA]</scope>
    <source>
        <strain evidence="2 3">JCM 3146</strain>
    </source>
</reference>
<dbReference type="InterPro" id="IPR045998">
    <property type="entry name" value="DUF5954"/>
</dbReference>
<accession>A0ABN0WYM4</accession>
<evidence type="ECO:0000313" key="3">
    <source>
        <dbReference type="Proteomes" id="UP001501822"/>
    </source>
</evidence>
<comment type="caution">
    <text evidence="2">The sequence shown here is derived from an EMBL/GenBank/DDBJ whole genome shotgun (WGS) entry which is preliminary data.</text>
</comment>
<feature type="region of interest" description="Disordered" evidence="1">
    <location>
        <begin position="309"/>
        <end position="334"/>
    </location>
</feature>
<sequence>MRGRELAGKDGAMSFPLMPGYDYINVVADLDPVTAMRDRDLGDRIRTFTKLLPAGAPDFGYAVQKGTEWRIGCLGAGDPEGARYSLAACLRRGAQDEEDPETARAMRAAADRLDPEDGRQLPKDEWEIGDRRYRVIRVEKFTLIGQRLMEPPRPTDTDPPDDVRMLEDHLIEPRTPVGQWEAQLRLNLVGHLPIPGTVPETVEIEARHAIRTHPGVVLLPPTFTVVEIKGDSWDPLTGADGPGQARTHLAKYFSELLPRLLEFQGEPAEPEQIAEWNAAADQIEAMRGPEFLVLGRRFRIVRVSRMLRVGRDGPEGPRPSDQERYGMQGTESRS</sequence>
<evidence type="ECO:0000313" key="2">
    <source>
        <dbReference type="EMBL" id="GAA0350538.1"/>
    </source>
</evidence>
<feature type="compositionally biased region" description="Basic and acidic residues" evidence="1">
    <location>
        <begin position="309"/>
        <end position="324"/>
    </location>
</feature>